<evidence type="ECO:0000256" key="6">
    <source>
        <dbReference type="ARBA" id="ARBA00023136"/>
    </source>
</evidence>
<protein>
    <recommendedName>
        <fullName evidence="8">Multidrug efflux pump Tap</fullName>
    </recommendedName>
</protein>
<evidence type="ECO:0000313" key="12">
    <source>
        <dbReference type="Proteomes" id="UP001139336"/>
    </source>
</evidence>
<dbReference type="InterPro" id="IPR011701">
    <property type="entry name" value="MFS"/>
</dbReference>
<feature type="transmembrane region" description="Helical" evidence="9">
    <location>
        <begin position="109"/>
        <end position="129"/>
    </location>
</feature>
<feature type="transmembrane region" description="Helical" evidence="9">
    <location>
        <begin position="292"/>
        <end position="312"/>
    </location>
</feature>
<feature type="transmembrane region" description="Helical" evidence="9">
    <location>
        <begin position="141"/>
        <end position="162"/>
    </location>
</feature>
<dbReference type="InterPro" id="IPR020846">
    <property type="entry name" value="MFS_dom"/>
</dbReference>
<dbReference type="PROSITE" id="PS50850">
    <property type="entry name" value="MFS"/>
    <property type="match status" value="1"/>
</dbReference>
<sequence>MPKLLLDLSPLRNRNYARILLARTISIVGLGMLGVAIPVQVQDITGSTFSVGLVSTVEGVATFIGMIVGGKVVDSTDRRRVILLSRLLGALCFAALAANSWIADPHLTVILLVGAIDGFFGAFATSALLAITPALVSGKQLAAAGALNMATIRLGTVASPAIGGVVIAHAGVGVCYVIATILTLVCVSVLWGLPPLEPAAGEHSGEEDLPSAQGFRYIIEHRLILAVILVASLSSMMGGIRVVFPAITAQSFGGGPELTGLFFTAVPVGALLATAFSGWLGHLRRPLRTLLLLLEASFLSIIGFGVMALYSLPVAAAMGFLVLYGVLSSWADVVQFTLLQTETPDQVRGRVNGVWMAQEVSAESLGALGTGAVGRAVGGAAASVVLGTVAFVGLLGVAAGRSITTEEPEEPEENA</sequence>
<evidence type="ECO:0000256" key="4">
    <source>
        <dbReference type="ARBA" id="ARBA00022692"/>
    </source>
</evidence>
<evidence type="ECO:0000256" key="3">
    <source>
        <dbReference type="ARBA" id="ARBA00022475"/>
    </source>
</evidence>
<keyword evidence="12" id="KW-1185">Reference proteome</keyword>
<dbReference type="PANTHER" id="PTHR23513:SF9">
    <property type="entry name" value="ENTEROBACTIN EXPORTER ENTS"/>
    <property type="match status" value="1"/>
</dbReference>
<evidence type="ECO:0000259" key="10">
    <source>
        <dbReference type="PROSITE" id="PS50850"/>
    </source>
</evidence>
<evidence type="ECO:0000256" key="7">
    <source>
        <dbReference type="ARBA" id="ARBA00038075"/>
    </source>
</evidence>
<dbReference type="InterPro" id="IPR036259">
    <property type="entry name" value="MFS_trans_sf"/>
</dbReference>
<organism evidence="11 12">
    <name type="scientific">Corynebacterium uropygiale</name>
    <dbReference type="NCBI Taxonomy" id="1775911"/>
    <lineage>
        <taxon>Bacteria</taxon>
        <taxon>Bacillati</taxon>
        <taxon>Actinomycetota</taxon>
        <taxon>Actinomycetes</taxon>
        <taxon>Mycobacteriales</taxon>
        <taxon>Corynebacteriaceae</taxon>
        <taxon>Corynebacterium</taxon>
    </lineage>
</organism>
<evidence type="ECO:0000256" key="5">
    <source>
        <dbReference type="ARBA" id="ARBA00022989"/>
    </source>
</evidence>
<dbReference type="AlphaFoldDB" id="A0A9X1QPT3"/>
<feature type="transmembrane region" description="Helical" evidence="9">
    <location>
        <begin position="81"/>
        <end position="103"/>
    </location>
</feature>
<feature type="transmembrane region" description="Helical" evidence="9">
    <location>
        <begin position="223"/>
        <end position="247"/>
    </location>
</feature>
<name>A0A9X1QPT3_9CORY</name>
<dbReference type="SUPFAM" id="SSF103473">
    <property type="entry name" value="MFS general substrate transporter"/>
    <property type="match status" value="1"/>
</dbReference>
<dbReference type="RefSeq" id="WP_236119497.1">
    <property type="nucleotide sequence ID" value="NZ_JAKGSI010000004.1"/>
</dbReference>
<feature type="transmembrane region" description="Helical" evidence="9">
    <location>
        <begin position="259"/>
        <end position="280"/>
    </location>
</feature>
<evidence type="ECO:0000256" key="8">
    <source>
        <dbReference type="ARBA" id="ARBA00040914"/>
    </source>
</evidence>
<evidence type="ECO:0000256" key="1">
    <source>
        <dbReference type="ARBA" id="ARBA00004429"/>
    </source>
</evidence>
<comment type="similarity">
    <text evidence="7">Belongs to the major facilitator superfamily. Drug:H(+) antiporter-3 (DHA3) (TC 2.A.1.21) family.</text>
</comment>
<feature type="domain" description="Major facilitator superfamily (MFS) profile" evidence="10">
    <location>
        <begin position="15"/>
        <end position="405"/>
    </location>
</feature>
<accession>A0A9X1QPT3</accession>
<reference evidence="11" key="1">
    <citation type="submission" date="2022-01" db="EMBL/GenBank/DDBJ databases">
        <title>Corynebacterium sp. nov isolated from isolated from the feces of the greater white-fronted geese (Anser albifrons) at Poyang Lake, PR China.</title>
        <authorList>
            <person name="Liu Q."/>
        </authorList>
    </citation>
    <scope>NUCLEOTIDE SEQUENCE</scope>
    <source>
        <strain evidence="11">JCM 32435</strain>
    </source>
</reference>
<keyword evidence="5 9" id="KW-1133">Transmembrane helix</keyword>
<keyword evidence="3" id="KW-1003">Cell membrane</keyword>
<feature type="transmembrane region" description="Helical" evidence="9">
    <location>
        <begin position="20"/>
        <end position="41"/>
    </location>
</feature>
<dbReference type="PANTHER" id="PTHR23513">
    <property type="entry name" value="INTEGRAL MEMBRANE EFFLUX PROTEIN-RELATED"/>
    <property type="match status" value="1"/>
</dbReference>
<dbReference type="EMBL" id="JAKGSI010000004">
    <property type="protein sequence ID" value="MCF4007362.1"/>
    <property type="molecule type" value="Genomic_DNA"/>
</dbReference>
<evidence type="ECO:0000256" key="9">
    <source>
        <dbReference type="SAM" id="Phobius"/>
    </source>
</evidence>
<keyword evidence="4 9" id="KW-0812">Transmembrane</keyword>
<keyword evidence="2" id="KW-0813">Transport</keyword>
<comment type="subcellular location">
    <subcellularLocation>
        <location evidence="1">Cell inner membrane</location>
        <topology evidence="1">Multi-pass membrane protein</topology>
    </subcellularLocation>
</comment>
<gene>
    <name evidence="11" type="primary">entS</name>
    <name evidence="11" type="ORF">L1O03_09295</name>
</gene>
<dbReference type="NCBIfam" id="NF007792">
    <property type="entry name" value="PRK10489.1"/>
    <property type="match status" value="1"/>
</dbReference>
<proteinExistence type="inferred from homology"/>
<keyword evidence="6 9" id="KW-0472">Membrane</keyword>
<comment type="caution">
    <text evidence="11">The sequence shown here is derived from an EMBL/GenBank/DDBJ whole genome shotgun (WGS) entry which is preliminary data.</text>
</comment>
<evidence type="ECO:0000256" key="2">
    <source>
        <dbReference type="ARBA" id="ARBA00022448"/>
    </source>
</evidence>
<evidence type="ECO:0000313" key="11">
    <source>
        <dbReference type="EMBL" id="MCF4007362.1"/>
    </source>
</evidence>
<feature type="transmembrane region" description="Helical" evidence="9">
    <location>
        <begin position="168"/>
        <end position="193"/>
    </location>
</feature>
<dbReference type="GO" id="GO:0005886">
    <property type="term" value="C:plasma membrane"/>
    <property type="evidence" value="ECO:0007669"/>
    <property type="project" value="UniProtKB-SubCell"/>
</dbReference>
<feature type="transmembrane region" description="Helical" evidence="9">
    <location>
        <begin position="47"/>
        <end position="69"/>
    </location>
</feature>
<dbReference type="CDD" id="cd06173">
    <property type="entry name" value="MFS_MefA_like"/>
    <property type="match status" value="1"/>
</dbReference>
<dbReference type="Proteomes" id="UP001139336">
    <property type="component" value="Unassembled WGS sequence"/>
</dbReference>
<dbReference type="Pfam" id="PF07690">
    <property type="entry name" value="MFS_1"/>
    <property type="match status" value="1"/>
</dbReference>
<dbReference type="GO" id="GO:0022857">
    <property type="term" value="F:transmembrane transporter activity"/>
    <property type="evidence" value="ECO:0007669"/>
    <property type="project" value="InterPro"/>
</dbReference>
<dbReference type="Gene3D" id="1.20.1250.20">
    <property type="entry name" value="MFS general substrate transporter like domains"/>
    <property type="match status" value="1"/>
</dbReference>